<organism evidence="1">
    <name type="scientific">Arundo donax</name>
    <name type="common">Giant reed</name>
    <name type="synonym">Donax arundinaceus</name>
    <dbReference type="NCBI Taxonomy" id="35708"/>
    <lineage>
        <taxon>Eukaryota</taxon>
        <taxon>Viridiplantae</taxon>
        <taxon>Streptophyta</taxon>
        <taxon>Embryophyta</taxon>
        <taxon>Tracheophyta</taxon>
        <taxon>Spermatophyta</taxon>
        <taxon>Magnoliopsida</taxon>
        <taxon>Liliopsida</taxon>
        <taxon>Poales</taxon>
        <taxon>Poaceae</taxon>
        <taxon>PACMAD clade</taxon>
        <taxon>Arundinoideae</taxon>
        <taxon>Arundineae</taxon>
        <taxon>Arundo</taxon>
    </lineage>
</organism>
<protein>
    <submittedName>
        <fullName evidence="1">Uncharacterized protein</fullName>
    </submittedName>
</protein>
<name>A0A0A9C204_ARUDO</name>
<reference evidence="1" key="1">
    <citation type="submission" date="2014-09" db="EMBL/GenBank/DDBJ databases">
        <authorList>
            <person name="Magalhaes I.L.F."/>
            <person name="Oliveira U."/>
            <person name="Santos F.R."/>
            <person name="Vidigal T.H.D.A."/>
            <person name="Brescovit A.D."/>
            <person name="Santos A.J."/>
        </authorList>
    </citation>
    <scope>NUCLEOTIDE SEQUENCE</scope>
    <source>
        <tissue evidence="1">Shoot tissue taken approximately 20 cm above the soil surface</tissue>
    </source>
</reference>
<dbReference type="EMBL" id="GBRH01232348">
    <property type="protein sequence ID" value="JAD65547.1"/>
    <property type="molecule type" value="Transcribed_RNA"/>
</dbReference>
<proteinExistence type="predicted"/>
<accession>A0A0A9C204</accession>
<evidence type="ECO:0000313" key="1">
    <source>
        <dbReference type="EMBL" id="JAD65547.1"/>
    </source>
</evidence>
<reference evidence="1" key="2">
    <citation type="journal article" date="2015" name="Data Brief">
        <title>Shoot transcriptome of the giant reed, Arundo donax.</title>
        <authorList>
            <person name="Barrero R.A."/>
            <person name="Guerrero F.D."/>
            <person name="Moolhuijzen P."/>
            <person name="Goolsby J.A."/>
            <person name="Tidwell J."/>
            <person name="Bellgard S.E."/>
            <person name="Bellgard M.I."/>
        </authorList>
    </citation>
    <scope>NUCLEOTIDE SEQUENCE</scope>
    <source>
        <tissue evidence="1">Shoot tissue taken approximately 20 cm above the soil surface</tissue>
    </source>
</reference>
<dbReference type="AlphaFoldDB" id="A0A0A9C204"/>
<sequence length="83" mass="8797">MTPSLEPAKLLTSGELVTQGQIVMMTLTSANPVTDAPHHALQHVTRPRPPVELDSIFAWALLKGPAPPRLTCPSPPPLSSPVS</sequence>